<dbReference type="EMBL" id="STFG01000011">
    <property type="protein sequence ID" value="THU00208.1"/>
    <property type="molecule type" value="Genomic_DNA"/>
</dbReference>
<keyword evidence="3 9" id="KW-0808">Transferase</keyword>
<keyword evidence="10" id="KW-1185">Reference proteome</keyword>
<keyword evidence="4" id="KW-0949">S-adenosyl-L-methionine</keyword>
<keyword evidence="5" id="KW-0819">tRNA processing</keyword>
<keyword evidence="1" id="KW-0820">tRNA-binding</keyword>
<evidence type="ECO:0000256" key="6">
    <source>
        <dbReference type="ARBA" id="ARBA00022884"/>
    </source>
</evidence>
<gene>
    <name evidence="9" type="ORF">E9531_10565</name>
</gene>
<evidence type="ECO:0000256" key="3">
    <source>
        <dbReference type="ARBA" id="ARBA00022679"/>
    </source>
</evidence>
<evidence type="ECO:0000313" key="10">
    <source>
        <dbReference type="Proteomes" id="UP000308917"/>
    </source>
</evidence>
<dbReference type="PANTHER" id="PTHR43453:SF1">
    <property type="entry name" value="TRNA_RRNA METHYLTRANSFERASE SPOU TYPE DOMAIN-CONTAINING PROTEIN"/>
    <property type="match status" value="1"/>
</dbReference>
<dbReference type="OrthoDB" id="9785673at2"/>
<keyword evidence="6" id="KW-0694">RNA-binding</keyword>
<evidence type="ECO:0000256" key="5">
    <source>
        <dbReference type="ARBA" id="ARBA00022694"/>
    </source>
</evidence>
<dbReference type="InterPro" id="IPR033671">
    <property type="entry name" value="TrmH"/>
</dbReference>
<dbReference type="PANTHER" id="PTHR43453">
    <property type="entry name" value="RRNA METHYLASE-LIKE"/>
    <property type="match status" value="1"/>
</dbReference>
<name>A0A4S8EZ14_9BURK</name>
<dbReference type="GO" id="GO:0008173">
    <property type="term" value="F:RNA methyltransferase activity"/>
    <property type="evidence" value="ECO:0007669"/>
    <property type="project" value="InterPro"/>
</dbReference>
<dbReference type="CDD" id="cd18092">
    <property type="entry name" value="SpoU-like_TrmH"/>
    <property type="match status" value="1"/>
</dbReference>
<feature type="compositionally biased region" description="Basic residues" evidence="7">
    <location>
        <begin position="189"/>
        <end position="201"/>
    </location>
</feature>
<dbReference type="Pfam" id="PF00588">
    <property type="entry name" value="SpoU_methylase"/>
    <property type="match status" value="1"/>
</dbReference>
<evidence type="ECO:0000313" key="9">
    <source>
        <dbReference type="EMBL" id="THU00208.1"/>
    </source>
</evidence>
<accession>A0A4S8EZ14</accession>
<dbReference type="GO" id="GO:0000049">
    <property type="term" value="F:tRNA binding"/>
    <property type="evidence" value="ECO:0007669"/>
    <property type="project" value="UniProtKB-KW"/>
</dbReference>
<dbReference type="Gene3D" id="3.40.1280.10">
    <property type="match status" value="1"/>
</dbReference>
<proteinExistence type="predicted"/>
<evidence type="ECO:0000256" key="2">
    <source>
        <dbReference type="ARBA" id="ARBA00022603"/>
    </source>
</evidence>
<organism evidence="9 10">
    <name type="scientific">Lampropedia puyangensis</name>
    <dbReference type="NCBI Taxonomy" id="1330072"/>
    <lineage>
        <taxon>Bacteria</taxon>
        <taxon>Pseudomonadati</taxon>
        <taxon>Pseudomonadota</taxon>
        <taxon>Betaproteobacteria</taxon>
        <taxon>Burkholderiales</taxon>
        <taxon>Comamonadaceae</taxon>
        <taxon>Lampropedia</taxon>
    </lineage>
</organism>
<dbReference type="RefSeq" id="WP_136573732.1">
    <property type="nucleotide sequence ID" value="NZ_STFG01000011.1"/>
</dbReference>
<dbReference type="InterPro" id="IPR029028">
    <property type="entry name" value="Alpha/beta_knot_MTases"/>
</dbReference>
<protein>
    <submittedName>
        <fullName evidence="9">RNA methyltransferase</fullName>
    </submittedName>
</protein>
<sequence length="226" mass="25746">METSKSSARQRADSIRPYRCKNLIAVLENPIDIRNIGTVIRNVNALGVEKTYIVDRRKSLPDDWQQMRSRKSLSTTSVSAIQWSFVRRFDSTDQCLEHLEKKRFTSIVTSPHVKGHQNFILHEADYTQPRLAVWFGNESRGVSDLVVERGAFCVSIPMFGMVESLNLGTTTGIVLYEIAKQRQEYQRKHKRAIRNPNKRLKPTASSLPRSGKSAALELETVDARSN</sequence>
<dbReference type="GO" id="GO:0002938">
    <property type="term" value="P:tRNA guanine ribose methylation"/>
    <property type="evidence" value="ECO:0007669"/>
    <property type="project" value="TreeGrafter"/>
</dbReference>
<feature type="region of interest" description="Disordered" evidence="7">
    <location>
        <begin position="189"/>
        <end position="226"/>
    </location>
</feature>
<evidence type="ECO:0000256" key="7">
    <source>
        <dbReference type="SAM" id="MobiDB-lite"/>
    </source>
</evidence>
<comment type="caution">
    <text evidence="9">The sequence shown here is derived from an EMBL/GenBank/DDBJ whole genome shotgun (WGS) entry which is preliminary data.</text>
</comment>
<dbReference type="SUPFAM" id="SSF75217">
    <property type="entry name" value="alpha/beta knot"/>
    <property type="match status" value="1"/>
</dbReference>
<evidence type="ECO:0000256" key="1">
    <source>
        <dbReference type="ARBA" id="ARBA00022555"/>
    </source>
</evidence>
<dbReference type="AlphaFoldDB" id="A0A4S8EZ14"/>
<evidence type="ECO:0000259" key="8">
    <source>
        <dbReference type="Pfam" id="PF00588"/>
    </source>
</evidence>
<dbReference type="Proteomes" id="UP000308917">
    <property type="component" value="Unassembled WGS sequence"/>
</dbReference>
<reference evidence="9 10" key="1">
    <citation type="journal article" date="2015" name="Antonie Van Leeuwenhoek">
        <title>Lampropedia puyangensis sp. nov., isolated from symptomatic bark of Populus ? euramericana canker and emended description of Lampropedia hyalina (Ehrenberg 1832) Lee et al. 2004.</title>
        <authorList>
            <person name="Li Y."/>
            <person name="Wang T."/>
            <person name="Piao C.G."/>
            <person name="Wang L.F."/>
            <person name="Tian G.Z."/>
            <person name="Zhu T.H."/>
            <person name="Guo M.W."/>
        </authorList>
    </citation>
    <scope>NUCLEOTIDE SEQUENCE [LARGE SCALE GENOMIC DNA]</scope>
    <source>
        <strain evidence="9 10">2-bin</strain>
    </source>
</reference>
<dbReference type="InterPro" id="IPR001537">
    <property type="entry name" value="SpoU_MeTrfase"/>
</dbReference>
<dbReference type="InterPro" id="IPR029026">
    <property type="entry name" value="tRNA_m1G_MTases_N"/>
</dbReference>
<keyword evidence="2 9" id="KW-0489">Methyltransferase</keyword>
<feature type="domain" description="tRNA/rRNA methyltransferase SpoU type" evidence="8">
    <location>
        <begin position="23"/>
        <end position="176"/>
    </location>
</feature>
<evidence type="ECO:0000256" key="4">
    <source>
        <dbReference type="ARBA" id="ARBA00022691"/>
    </source>
</evidence>